<evidence type="ECO:0000259" key="1">
    <source>
        <dbReference type="Pfam" id="PF13577"/>
    </source>
</evidence>
<reference evidence="2" key="1">
    <citation type="submission" date="2022-01" db="EMBL/GenBank/DDBJ databases">
        <title>Genome-Based Taxonomic Classification of the Phylum Actinobacteria.</title>
        <authorList>
            <person name="Gao Y."/>
        </authorList>
    </citation>
    <scope>NUCLEOTIDE SEQUENCE</scope>
    <source>
        <strain evidence="2">KLBMP 8922</strain>
    </source>
</reference>
<dbReference type="Pfam" id="PF13577">
    <property type="entry name" value="SnoaL_4"/>
    <property type="match status" value="1"/>
</dbReference>
<dbReference type="EMBL" id="JAKFHA010000021">
    <property type="protein sequence ID" value="MCF2531096.1"/>
    <property type="molecule type" value="Genomic_DNA"/>
</dbReference>
<dbReference type="AlphaFoldDB" id="A0AA41Q5N4"/>
<feature type="domain" description="SnoaL-like" evidence="1">
    <location>
        <begin position="18"/>
        <end position="141"/>
    </location>
</feature>
<dbReference type="SUPFAM" id="SSF54427">
    <property type="entry name" value="NTF2-like"/>
    <property type="match status" value="1"/>
</dbReference>
<dbReference type="Gene3D" id="3.10.450.50">
    <property type="match status" value="1"/>
</dbReference>
<evidence type="ECO:0000313" key="2">
    <source>
        <dbReference type="EMBL" id="MCF2531096.1"/>
    </source>
</evidence>
<dbReference type="InterPro" id="IPR032710">
    <property type="entry name" value="NTF2-like_dom_sf"/>
</dbReference>
<accession>A0AA41Q5N4</accession>
<sequence>MTAARADEAHDVEQPGLSLQDRLEIAELPARFCHYSDYAAYHRFADLFTEDVVTVLVGIGEYVGLQAQIQHARDTEKWTGAQAWHVVANLWIAPTEDGAAVHYYMLGMLRMGADAGGTVNTSGRFVDHVVRTPSGWRIRRREFTLDRPVVPPDMA</sequence>
<proteinExistence type="predicted"/>
<comment type="caution">
    <text evidence="2">The sequence shown here is derived from an EMBL/GenBank/DDBJ whole genome shotgun (WGS) entry which is preliminary data.</text>
</comment>
<dbReference type="Proteomes" id="UP001165378">
    <property type="component" value="Unassembled WGS sequence"/>
</dbReference>
<keyword evidence="3" id="KW-1185">Reference proteome</keyword>
<evidence type="ECO:0000313" key="3">
    <source>
        <dbReference type="Proteomes" id="UP001165378"/>
    </source>
</evidence>
<organism evidence="2 3">
    <name type="scientific">Yinghuangia soli</name>
    <dbReference type="NCBI Taxonomy" id="2908204"/>
    <lineage>
        <taxon>Bacteria</taxon>
        <taxon>Bacillati</taxon>
        <taxon>Actinomycetota</taxon>
        <taxon>Actinomycetes</taxon>
        <taxon>Kitasatosporales</taxon>
        <taxon>Streptomycetaceae</taxon>
        <taxon>Yinghuangia</taxon>
    </lineage>
</organism>
<name>A0AA41Q5N4_9ACTN</name>
<protein>
    <submittedName>
        <fullName evidence="2">Nuclear transport factor 2 family protein</fullName>
    </submittedName>
</protein>
<dbReference type="RefSeq" id="WP_235055765.1">
    <property type="nucleotide sequence ID" value="NZ_JAKFHA010000021.1"/>
</dbReference>
<dbReference type="InterPro" id="IPR037401">
    <property type="entry name" value="SnoaL-like"/>
</dbReference>
<gene>
    <name evidence="2" type="ORF">LZ495_28310</name>
</gene>
<dbReference type="CDD" id="cd00531">
    <property type="entry name" value="NTF2_like"/>
    <property type="match status" value="1"/>
</dbReference>